<evidence type="ECO:0000313" key="4">
    <source>
        <dbReference type="EMBL" id="HIT74839.1"/>
    </source>
</evidence>
<evidence type="ECO:0000259" key="3">
    <source>
        <dbReference type="Pfam" id="PF02705"/>
    </source>
</evidence>
<name>A0A9D1KL26_9ACTN</name>
<evidence type="ECO:0000256" key="1">
    <source>
        <dbReference type="ARBA" id="ARBA00007019"/>
    </source>
</evidence>
<feature type="non-terminal residue" evidence="4">
    <location>
        <position position="240"/>
    </location>
</feature>
<dbReference type="InterPro" id="IPR053951">
    <property type="entry name" value="K_trans_N"/>
</dbReference>
<evidence type="ECO:0000256" key="2">
    <source>
        <dbReference type="SAM" id="Phobius"/>
    </source>
</evidence>
<protein>
    <submittedName>
        <fullName evidence="4">KUP/HAK/KT family potassium transporter</fullName>
    </submittedName>
</protein>
<reference evidence="4" key="1">
    <citation type="submission" date="2020-10" db="EMBL/GenBank/DDBJ databases">
        <authorList>
            <person name="Gilroy R."/>
        </authorList>
    </citation>
    <scope>NUCLEOTIDE SEQUENCE</scope>
    <source>
        <strain evidence="4">ChiGjej1B1-24693</strain>
    </source>
</reference>
<sequence length="240" mass="25304">MLGALGVVFGDIGTSPLYSLQTVFSTHHNAVAPTEADVLGVISMVLWCLITIVTVSYIGLIMRADNQGEGGILALTALILRKLDPRRRREIAVALVLGVVGAGLFYGDSVITPAISVLSAFEGIEVTGSVPNEVILPGAVVVLTVLFAVQRWGTGRIGGAFGPVMVLWFVTLAAMGLPQIIAHPGVLRAVSPHYALAFMLDRPLVAFIAMGAVVLTITGAEALYADMGHFGRRPIFLAWT</sequence>
<feature type="transmembrane region" description="Helical" evidence="2">
    <location>
        <begin position="165"/>
        <end position="184"/>
    </location>
</feature>
<keyword evidence="2" id="KW-1133">Transmembrane helix</keyword>
<comment type="caution">
    <text evidence="4">The sequence shown here is derived from an EMBL/GenBank/DDBJ whole genome shotgun (WGS) entry which is preliminary data.</text>
</comment>
<dbReference type="PANTHER" id="PTHR30540:SF79">
    <property type="entry name" value="LOW AFFINITY POTASSIUM TRANSPORT SYSTEM PROTEIN KUP"/>
    <property type="match status" value="1"/>
</dbReference>
<keyword evidence="2" id="KW-0472">Membrane</keyword>
<evidence type="ECO:0000313" key="5">
    <source>
        <dbReference type="Proteomes" id="UP000886842"/>
    </source>
</evidence>
<dbReference type="GO" id="GO:0015079">
    <property type="term" value="F:potassium ion transmembrane transporter activity"/>
    <property type="evidence" value="ECO:0007669"/>
    <property type="project" value="InterPro"/>
</dbReference>
<dbReference type="Proteomes" id="UP000886842">
    <property type="component" value="Unassembled WGS sequence"/>
</dbReference>
<dbReference type="InterPro" id="IPR003855">
    <property type="entry name" value="K+_transporter"/>
</dbReference>
<dbReference type="EMBL" id="DVLP01000139">
    <property type="protein sequence ID" value="HIT74839.1"/>
    <property type="molecule type" value="Genomic_DNA"/>
</dbReference>
<dbReference type="GO" id="GO:0016020">
    <property type="term" value="C:membrane"/>
    <property type="evidence" value="ECO:0007669"/>
    <property type="project" value="InterPro"/>
</dbReference>
<gene>
    <name evidence="4" type="ORF">IAA98_04570</name>
</gene>
<feature type="transmembrane region" description="Helical" evidence="2">
    <location>
        <begin position="91"/>
        <end position="115"/>
    </location>
</feature>
<keyword evidence="2" id="KW-0812">Transmembrane</keyword>
<comment type="similarity">
    <text evidence="1">Belongs to the HAK/KUP transporter (TC 2.A.72) family.</text>
</comment>
<feature type="transmembrane region" description="Helical" evidence="2">
    <location>
        <begin position="135"/>
        <end position="153"/>
    </location>
</feature>
<dbReference type="Pfam" id="PF02705">
    <property type="entry name" value="K_trans"/>
    <property type="match status" value="1"/>
</dbReference>
<accession>A0A9D1KL26</accession>
<feature type="transmembrane region" description="Helical" evidence="2">
    <location>
        <begin position="38"/>
        <end position="60"/>
    </location>
</feature>
<reference evidence="4" key="2">
    <citation type="journal article" date="2021" name="PeerJ">
        <title>Extensive microbial diversity within the chicken gut microbiome revealed by metagenomics and culture.</title>
        <authorList>
            <person name="Gilroy R."/>
            <person name="Ravi A."/>
            <person name="Getino M."/>
            <person name="Pursley I."/>
            <person name="Horton D.L."/>
            <person name="Alikhan N.F."/>
            <person name="Baker D."/>
            <person name="Gharbi K."/>
            <person name="Hall N."/>
            <person name="Watson M."/>
            <person name="Adriaenssens E.M."/>
            <person name="Foster-Nyarko E."/>
            <person name="Jarju S."/>
            <person name="Secka A."/>
            <person name="Antonio M."/>
            <person name="Oren A."/>
            <person name="Chaudhuri R.R."/>
            <person name="La Ragione R."/>
            <person name="Hildebrand F."/>
            <person name="Pallen M.J."/>
        </authorList>
    </citation>
    <scope>NUCLEOTIDE SEQUENCE</scope>
    <source>
        <strain evidence="4">ChiGjej1B1-24693</strain>
    </source>
</reference>
<organism evidence="4 5">
    <name type="scientific">Candidatus Avipropionibacterium avicola</name>
    <dbReference type="NCBI Taxonomy" id="2840701"/>
    <lineage>
        <taxon>Bacteria</taxon>
        <taxon>Bacillati</taxon>
        <taxon>Actinomycetota</taxon>
        <taxon>Actinomycetes</taxon>
        <taxon>Propionibacteriales</taxon>
        <taxon>Propionibacteriaceae</taxon>
        <taxon>Propionibacteriaceae incertae sedis</taxon>
        <taxon>Candidatus Avipropionibacterium</taxon>
    </lineage>
</organism>
<feature type="domain" description="K+ potassium transporter integral membrane" evidence="3">
    <location>
        <begin position="2"/>
        <end position="240"/>
    </location>
</feature>
<dbReference type="PANTHER" id="PTHR30540">
    <property type="entry name" value="OSMOTIC STRESS POTASSIUM TRANSPORTER"/>
    <property type="match status" value="1"/>
</dbReference>
<dbReference type="AlphaFoldDB" id="A0A9D1KL26"/>
<feature type="transmembrane region" description="Helical" evidence="2">
    <location>
        <begin position="204"/>
        <end position="224"/>
    </location>
</feature>
<proteinExistence type="inferred from homology"/>